<keyword evidence="2" id="KW-1185">Reference proteome</keyword>
<reference evidence="1 2" key="1">
    <citation type="submission" date="2021-05" db="EMBL/GenBank/DDBJ databases">
        <title>The draft genome of Geobacter chapellei DSM 13688.</title>
        <authorList>
            <person name="Xu Z."/>
            <person name="Masuda Y."/>
            <person name="Itoh H."/>
            <person name="Senoo K."/>
        </authorList>
    </citation>
    <scope>NUCLEOTIDE SEQUENCE [LARGE SCALE GENOMIC DNA]</scope>
    <source>
        <strain evidence="1 2">DSM 13688</strain>
    </source>
</reference>
<evidence type="ECO:0000313" key="2">
    <source>
        <dbReference type="Proteomes" id="UP000784128"/>
    </source>
</evidence>
<organism evidence="1 2">
    <name type="scientific">Pelotalea chapellei</name>
    <dbReference type="NCBI Taxonomy" id="44671"/>
    <lineage>
        <taxon>Bacteria</taxon>
        <taxon>Pseudomonadati</taxon>
        <taxon>Thermodesulfobacteriota</taxon>
        <taxon>Desulfuromonadia</taxon>
        <taxon>Geobacterales</taxon>
        <taxon>Geobacteraceae</taxon>
        <taxon>Pelotalea</taxon>
    </lineage>
</organism>
<protein>
    <submittedName>
        <fullName evidence="1">Uncharacterized protein</fullName>
    </submittedName>
</protein>
<sequence length="358" mass="40527">MREIVITKAEIKKGITQFRAAISKNLKKKQRIWTFPSGKNESIPTLRIERKEGVLCVGLPSGWNNRVPHLFCIEREGRALSPDVEINIPLDLDRRTGGALVKHRKDIWLCHRGNFNSFRGKIPKQKTLNHFEKWTVPTMDGEKESYVIPVGAVSSPSIIEEMFLFVEAVIELKEQAKLKTSIKQNEAETSKWSNWEEFEGKKSKGGRTSDGYAYEYLHGPLCNSLNKWLKRWNKEKNNNFATKQNSHVDGAIIKNGKAVAIFEVKTSTSFSSQIYSAIGQLIYYKHRHGTDSCSLFLVLPASCNFGPDQIKMFSNLGIVIIVKKRSFETLDGKSLQNVLNEMLIINEATEIPAPNVSA</sequence>
<accession>A0ABS5U4U7</accession>
<comment type="caution">
    <text evidence="1">The sequence shown here is derived from an EMBL/GenBank/DDBJ whole genome shotgun (WGS) entry which is preliminary data.</text>
</comment>
<name>A0ABS5U4U7_9BACT</name>
<proteinExistence type="predicted"/>
<dbReference type="RefSeq" id="WP_214296389.1">
    <property type="nucleotide sequence ID" value="NZ_JAHDYS010000002.1"/>
</dbReference>
<gene>
    <name evidence="1" type="ORF">KJB30_02655</name>
</gene>
<dbReference type="Proteomes" id="UP000784128">
    <property type="component" value="Unassembled WGS sequence"/>
</dbReference>
<evidence type="ECO:0000313" key="1">
    <source>
        <dbReference type="EMBL" id="MBT1070675.1"/>
    </source>
</evidence>
<dbReference type="EMBL" id="JAHDYS010000002">
    <property type="protein sequence ID" value="MBT1070675.1"/>
    <property type="molecule type" value="Genomic_DNA"/>
</dbReference>